<gene>
    <name evidence="10" type="ORF">SAMN02927928_2659</name>
</gene>
<reference evidence="11" key="1">
    <citation type="submission" date="2016-10" db="EMBL/GenBank/DDBJ databases">
        <authorList>
            <person name="Varghese N."/>
            <person name="Submissions S."/>
        </authorList>
    </citation>
    <scope>NUCLEOTIDE SEQUENCE [LARGE SCALE GENOMIC DNA]</scope>
    <source>
        <strain evidence="11">CGMCC 1.3431</strain>
    </source>
</reference>
<dbReference type="InterPro" id="IPR038377">
    <property type="entry name" value="Na/Glc_symporter_sf"/>
</dbReference>
<feature type="transmembrane region" description="Helical" evidence="9">
    <location>
        <begin position="84"/>
        <end position="102"/>
    </location>
</feature>
<comment type="subcellular location">
    <subcellularLocation>
        <location evidence="1">Membrane</location>
        <topology evidence="1">Multi-pass membrane protein</topology>
    </subcellularLocation>
</comment>
<keyword evidence="11" id="KW-1185">Reference proteome</keyword>
<feature type="transmembrane region" description="Helical" evidence="9">
    <location>
        <begin position="123"/>
        <end position="152"/>
    </location>
</feature>
<sequence>MPLAHNLSWLDLGVFSVYIGGLLLFGLIDRHRQLKAREHFLAGQSASWPKIGFALYASTISATSLVGLTGAAYSHGISVFNYEWMAAIVLTIFCAFVLPTYIKSQVFTVPEFLELRYGKFVRTYVSGLGVILGVFLDAAGGLFAGSILFQILVPDWPLWQVCALLAVLAGGFLIAGGLRAVLMVEGIQGVVMVIVASGIAFFTFRAVGGGDVIAGWSHTLKAIDPTHLKLIMPADDKDMPWTGLLTGVPLIGFYFWCTNQIMVQRVLAAKSLDHGRWGSLMGGALKLTNLFLVILPGAAALLLFPALPQPDRVFSHMVFEVMPHGLIGLIVAACLISILANLSGIYNSTSTLLTMDFIRKLKPDMTDGQLVRTGQAITVILMVISVLWTPQIIHFQDTLWKYLQAVLCYFVPPIAAVFIAGLFIKRVNRAGAAVGLVAGTITSVILFVDAFAFHILPLHFLVAAIVIFAVAFIALLAGSLTAPAPDPATVSHLMFAKDVWQAETAHLKTVKWYQNYRFLSAALLLLTGAIVIWFA</sequence>
<feature type="transmembrane region" description="Helical" evidence="9">
    <location>
        <begin position="370"/>
        <end position="390"/>
    </location>
</feature>
<evidence type="ECO:0000313" key="11">
    <source>
        <dbReference type="Proteomes" id="UP000199150"/>
    </source>
</evidence>
<dbReference type="PROSITE" id="PS00457">
    <property type="entry name" value="NA_SOLUT_SYMP_2"/>
    <property type="match status" value="1"/>
</dbReference>
<feature type="transmembrane region" description="Helical" evidence="9">
    <location>
        <begin position="189"/>
        <end position="207"/>
    </location>
</feature>
<keyword evidence="4" id="KW-0769">Symport</keyword>
<evidence type="ECO:0000256" key="4">
    <source>
        <dbReference type="ARBA" id="ARBA00022847"/>
    </source>
</evidence>
<evidence type="ECO:0000256" key="5">
    <source>
        <dbReference type="ARBA" id="ARBA00022989"/>
    </source>
</evidence>
<dbReference type="EMBL" id="FMTS01000004">
    <property type="protein sequence ID" value="SCW67997.1"/>
    <property type="molecule type" value="Genomic_DNA"/>
</dbReference>
<feature type="transmembrane region" description="Helical" evidence="9">
    <location>
        <begin position="326"/>
        <end position="349"/>
    </location>
</feature>
<dbReference type="Pfam" id="PF00474">
    <property type="entry name" value="SSF"/>
    <property type="match status" value="1"/>
</dbReference>
<keyword evidence="5 9" id="KW-1133">Transmembrane helix</keyword>
<dbReference type="PANTHER" id="PTHR11819:SF195">
    <property type="entry name" value="SODIUM_GLUCOSE COTRANSPORTER 4"/>
    <property type="match status" value="1"/>
</dbReference>
<feature type="transmembrane region" description="Helical" evidence="9">
    <location>
        <begin position="284"/>
        <end position="306"/>
    </location>
</feature>
<evidence type="ECO:0000256" key="6">
    <source>
        <dbReference type="ARBA" id="ARBA00023136"/>
    </source>
</evidence>
<feature type="transmembrane region" description="Helical" evidence="9">
    <location>
        <begin position="241"/>
        <end position="263"/>
    </location>
</feature>
<feature type="transmembrane region" description="Helical" evidence="9">
    <location>
        <begin position="402"/>
        <end position="424"/>
    </location>
</feature>
<dbReference type="STRING" id="260084.SAMN02927928_2659"/>
<dbReference type="RefSeq" id="WP_090648786.1">
    <property type="nucleotide sequence ID" value="NZ_CBCRYE010000002.1"/>
</dbReference>
<keyword evidence="3 9" id="KW-0812">Transmembrane</keyword>
<evidence type="ECO:0000256" key="2">
    <source>
        <dbReference type="ARBA" id="ARBA00006434"/>
    </source>
</evidence>
<dbReference type="AlphaFoldDB" id="A0A1G4SGE1"/>
<keyword evidence="7" id="KW-0915">Sodium</keyword>
<name>A0A1G4SGE1_9CAUL</name>
<comment type="similarity">
    <text evidence="2 8">Belongs to the sodium:solute symporter (SSF) (TC 2.A.21) family.</text>
</comment>
<evidence type="ECO:0000256" key="7">
    <source>
        <dbReference type="ARBA" id="ARBA00023201"/>
    </source>
</evidence>
<accession>A0A1G4SGE1</accession>
<dbReference type="GO" id="GO:0005886">
    <property type="term" value="C:plasma membrane"/>
    <property type="evidence" value="ECO:0007669"/>
    <property type="project" value="TreeGrafter"/>
</dbReference>
<dbReference type="PANTHER" id="PTHR11819">
    <property type="entry name" value="SOLUTE CARRIER FAMILY 5"/>
    <property type="match status" value="1"/>
</dbReference>
<evidence type="ECO:0000256" key="3">
    <source>
        <dbReference type="ARBA" id="ARBA00022692"/>
    </source>
</evidence>
<dbReference type="InterPro" id="IPR001734">
    <property type="entry name" value="Na/solute_symporter"/>
</dbReference>
<dbReference type="Gene3D" id="1.20.1730.10">
    <property type="entry name" value="Sodium/glucose cotransporter"/>
    <property type="match status" value="1"/>
</dbReference>
<protein>
    <submittedName>
        <fullName evidence="10">Solute:Na+ symporter, SSS family</fullName>
    </submittedName>
</protein>
<evidence type="ECO:0000256" key="8">
    <source>
        <dbReference type="RuleBase" id="RU362091"/>
    </source>
</evidence>
<proteinExistence type="inferred from homology"/>
<feature type="transmembrane region" description="Helical" evidence="9">
    <location>
        <begin position="431"/>
        <end position="452"/>
    </location>
</feature>
<dbReference type="NCBIfam" id="TIGR00813">
    <property type="entry name" value="sss"/>
    <property type="match status" value="1"/>
</dbReference>
<feature type="transmembrane region" description="Helical" evidence="9">
    <location>
        <begin position="12"/>
        <end position="30"/>
    </location>
</feature>
<evidence type="ECO:0000256" key="1">
    <source>
        <dbReference type="ARBA" id="ARBA00004141"/>
    </source>
</evidence>
<dbReference type="Proteomes" id="UP000199150">
    <property type="component" value="Unassembled WGS sequence"/>
</dbReference>
<keyword evidence="7" id="KW-0406">Ion transport</keyword>
<dbReference type="GO" id="GO:0005412">
    <property type="term" value="F:D-glucose:sodium symporter activity"/>
    <property type="evidence" value="ECO:0007669"/>
    <property type="project" value="TreeGrafter"/>
</dbReference>
<organism evidence="10 11">
    <name type="scientific">Asticcacaulis taihuensis</name>
    <dbReference type="NCBI Taxonomy" id="260084"/>
    <lineage>
        <taxon>Bacteria</taxon>
        <taxon>Pseudomonadati</taxon>
        <taxon>Pseudomonadota</taxon>
        <taxon>Alphaproteobacteria</taxon>
        <taxon>Caulobacterales</taxon>
        <taxon>Caulobacteraceae</taxon>
        <taxon>Asticcacaulis</taxon>
    </lineage>
</organism>
<evidence type="ECO:0000313" key="10">
    <source>
        <dbReference type="EMBL" id="SCW67997.1"/>
    </source>
</evidence>
<dbReference type="OrthoDB" id="9814523at2"/>
<keyword evidence="6 9" id="KW-0472">Membrane</keyword>
<feature type="transmembrane region" description="Helical" evidence="9">
    <location>
        <begin position="51"/>
        <end position="72"/>
    </location>
</feature>
<keyword evidence="7" id="KW-0739">Sodium transport</keyword>
<dbReference type="PROSITE" id="PS50283">
    <property type="entry name" value="NA_SOLUT_SYMP_3"/>
    <property type="match status" value="1"/>
</dbReference>
<feature type="transmembrane region" description="Helical" evidence="9">
    <location>
        <begin position="516"/>
        <end position="534"/>
    </location>
</feature>
<evidence type="ECO:0000256" key="9">
    <source>
        <dbReference type="SAM" id="Phobius"/>
    </source>
</evidence>
<dbReference type="InterPro" id="IPR018212">
    <property type="entry name" value="Na/solute_symporter_CS"/>
</dbReference>
<feature type="transmembrane region" description="Helical" evidence="9">
    <location>
        <begin position="458"/>
        <end position="477"/>
    </location>
</feature>
<feature type="transmembrane region" description="Helical" evidence="9">
    <location>
        <begin position="158"/>
        <end position="182"/>
    </location>
</feature>
<keyword evidence="4" id="KW-0813">Transport</keyword>